<comment type="similarity">
    <text evidence="1 10">Belongs to the RNA polymerase subunit omega family.</text>
</comment>
<name>F2JMH6_CELLD</name>
<evidence type="ECO:0000256" key="6">
    <source>
        <dbReference type="ARBA" id="ARBA00022695"/>
    </source>
</evidence>
<evidence type="ECO:0000256" key="1">
    <source>
        <dbReference type="ARBA" id="ARBA00006711"/>
    </source>
</evidence>
<dbReference type="KEGG" id="cle:Clole_1771"/>
<proteinExistence type="inferred from homology"/>
<evidence type="ECO:0000256" key="3">
    <source>
        <dbReference type="ARBA" id="ARBA00013725"/>
    </source>
</evidence>
<accession>F2JMH6</accession>
<evidence type="ECO:0000256" key="9">
    <source>
        <dbReference type="ARBA" id="ARBA00048552"/>
    </source>
</evidence>
<dbReference type="SMART" id="SM01409">
    <property type="entry name" value="RNA_pol_Rpb6"/>
    <property type="match status" value="1"/>
</dbReference>
<gene>
    <name evidence="10" type="primary">rpoZ</name>
    <name evidence="11" type="ordered locus">Clole_1771</name>
</gene>
<dbReference type="EC" id="2.7.7.6" evidence="2 10"/>
<comment type="catalytic activity">
    <reaction evidence="9 10">
        <text>RNA(n) + a ribonucleoside 5'-triphosphate = RNA(n+1) + diphosphate</text>
        <dbReference type="Rhea" id="RHEA:21248"/>
        <dbReference type="Rhea" id="RHEA-COMP:14527"/>
        <dbReference type="Rhea" id="RHEA-COMP:17342"/>
        <dbReference type="ChEBI" id="CHEBI:33019"/>
        <dbReference type="ChEBI" id="CHEBI:61557"/>
        <dbReference type="ChEBI" id="CHEBI:140395"/>
        <dbReference type="EC" id="2.7.7.6"/>
    </reaction>
</comment>
<dbReference type="GO" id="GO:0003899">
    <property type="term" value="F:DNA-directed RNA polymerase activity"/>
    <property type="evidence" value="ECO:0007669"/>
    <property type="project" value="UniProtKB-UniRule"/>
</dbReference>
<evidence type="ECO:0000256" key="4">
    <source>
        <dbReference type="ARBA" id="ARBA00022478"/>
    </source>
</evidence>
<keyword evidence="4 10" id="KW-0240">DNA-directed RNA polymerase</keyword>
<dbReference type="Gene3D" id="3.90.940.10">
    <property type="match status" value="1"/>
</dbReference>
<sequence length="112" mass="12749">MLQPSYTQIMQKLNKEGTSKLTSRYSIVIAASKRARNIIDVINEQAAATKEADKTGERIIDPEKIKEAARLNEMLKSKKPISIAVDEIYEGKMRMREFHPPVEEAEEVEESN</sequence>
<dbReference type="NCBIfam" id="TIGR00690">
    <property type="entry name" value="rpoZ"/>
    <property type="match status" value="1"/>
</dbReference>
<dbReference type="SUPFAM" id="SSF63562">
    <property type="entry name" value="RPB6/omega subunit-like"/>
    <property type="match status" value="1"/>
</dbReference>
<dbReference type="HAMAP" id="MF_00366">
    <property type="entry name" value="RNApol_bact_RpoZ"/>
    <property type="match status" value="1"/>
</dbReference>
<reference evidence="11 12" key="1">
    <citation type="journal article" date="2011" name="J. Bacteriol.">
        <title>Complete genome sequence of the cellulose-degrading bacterium Cellulosilyticum lentocellum.</title>
        <authorList>
            <consortium name="US DOE Joint Genome Institute"/>
            <person name="Miller D.A."/>
            <person name="Suen G."/>
            <person name="Bruce D."/>
            <person name="Copeland A."/>
            <person name="Cheng J.F."/>
            <person name="Detter C."/>
            <person name="Goodwin L.A."/>
            <person name="Han C.S."/>
            <person name="Hauser L.J."/>
            <person name="Land M.L."/>
            <person name="Lapidus A."/>
            <person name="Lucas S."/>
            <person name="Meincke L."/>
            <person name="Pitluck S."/>
            <person name="Tapia R."/>
            <person name="Teshima H."/>
            <person name="Woyke T."/>
            <person name="Fox B.G."/>
            <person name="Angert E.R."/>
            <person name="Currie C.R."/>
        </authorList>
    </citation>
    <scope>NUCLEOTIDE SEQUENCE [LARGE SCALE GENOMIC DNA]</scope>
    <source>
        <strain evidence="12">ATCC 49066 / DSM 5427 / NCIMB 11756 / RHM5</strain>
    </source>
</reference>
<evidence type="ECO:0000256" key="7">
    <source>
        <dbReference type="ARBA" id="ARBA00023163"/>
    </source>
</evidence>
<dbReference type="InterPro" id="IPR006110">
    <property type="entry name" value="Pol_omega/Rpo6/RPB6"/>
</dbReference>
<comment type="function">
    <text evidence="10">Promotes RNA polymerase assembly. Latches the N- and C-terminal regions of the beta' subunit thereby facilitating its interaction with the beta and alpha subunits.</text>
</comment>
<keyword evidence="6 10" id="KW-0548">Nucleotidyltransferase</keyword>
<dbReference type="STRING" id="642492.Clole_1771"/>
<evidence type="ECO:0000313" key="12">
    <source>
        <dbReference type="Proteomes" id="UP000008467"/>
    </source>
</evidence>
<dbReference type="InterPro" id="IPR003716">
    <property type="entry name" value="DNA-dir_RNA_pol_omega"/>
</dbReference>
<dbReference type="RefSeq" id="WP_013656791.1">
    <property type="nucleotide sequence ID" value="NC_015275.1"/>
</dbReference>
<dbReference type="GO" id="GO:0003677">
    <property type="term" value="F:DNA binding"/>
    <property type="evidence" value="ECO:0007669"/>
    <property type="project" value="UniProtKB-UniRule"/>
</dbReference>
<dbReference type="AlphaFoldDB" id="F2JMH6"/>
<dbReference type="Proteomes" id="UP000008467">
    <property type="component" value="Chromosome"/>
</dbReference>
<dbReference type="HOGENOM" id="CLU_2141394_0_0_9"/>
<evidence type="ECO:0000256" key="10">
    <source>
        <dbReference type="HAMAP-Rule" id="MF_00366"/>
    </source>
</evidence>
<keyword evidence="5 10" id="KW-0808">Transferase</keyword>
<organism evidence="11 12">
    <name type="scientific">Cellulosilyticum lentocellum (strain ATCC 49066 / DSM 5427 / NCIMB 11756 / RHM5)</name>
    <name type="common">Clostridium lentocellum</name>
    <dbReference type="NCBI Taxonomy" id="642492"/>
    <lineage>
        <taxon>Bacteria</taxon>
        <taxon>Bacillati</taxon>
        <taxon>Bacillota</taxon>
        <taxon>Clostridia</taxon>
        <taxon>Lachnospirales</taxon>
        <taxon>Cellulosilyticaceae</taxon>
        <taxon>Cellulosilyticum</taxon>
    </lineage>
</organism>
<dbReference type="Pfam" id="PF01192">
    <property type="entry name" value="RNA_pol_Rpb6"/>
    <property type="match status" value="1"/>
</dbReference>
<comment type="subunit">
    <text evidence="10">The RNAP catalytic core consists of 2 alpha, 1 beta, 1 beta' and 1 omega subunit. When a sigma factor is associated with the core the holoenzyme is formed, which can initiate transcription.</text>
</comment>
<evidence type="ECO:0000256" key="5">
    <source>
        <dbReference type="ARBA" id="ARBA00022679"/>
    </source>
</evidence>
<dbReference type="GO" id="GO:0000428">
    <property type="term" value="C:DNA-directed RNA polymerase complex"/>
    <property type="evidence" value="ECO:0007669"/>
    <property type="project" value="UniProtKB-KW"/>
</dbReference>
<keyword evidence="7 10" id="KW-0804">Transcription</keyword>
<dbReference type="InterPro" id="IPR036161">
    <property type="entry name" value="RPB6/omega-like_sf"/>
</dbReference>
<protein>
    <recommendedName>
        <fullName evidence="3 10">DNA-directed RNA polymerase subunit omega</fullName>
        <shortName evidence="10">RNAP omega subunit</shortName>
        <ecNumber evidence="2 10">2.7.7.6</ecNumber>
    </recommendedName>
    <alternativeName>
        <fullName evidence="10">RNA polymerase omega subunit</fullName>
    </alternativeName>
    <alternativeName>
        <fullName evidence="8 10">Transcriptase subunit omega</fullName>
    </alternativeName>
</protein>
<keyword evidence="12" id="KW-1185">Reference proteome</keyword>
<dbReference type="EMBL" id="CP002582">
    <property type="protein sequence ID" value="ADZ83494.1"/>
    <property type="molecule type" value="Genomic_DNA"/>
</dbReference>
<evidence type="ECO:0000313" key="11">
    <source>
        <dbReference type="EMBL" id="ADZ83494.1"/>
    </source>
</evidence>
<dbReference type="GO" id="GO:0006351">
    <property type="term" value="P:DNA-templated transcription"/>
    <property type="evidence" value="ECO:0007669"/>
    <property type="project" value="UniProtKB-UniRule"/>
</dbReference>
<evidence type="ECO:0000256" key="2">
    <source>
        <dbReference type="ARBA" id="ARBA00012418"/>
    </source>
</evidence>
<evidence type="ECO:0000256" key="8">
    <source>
        <dbReference type="ARBA" id="ARBA00029924"/>
    </source>
</evidence>